<evidence type="ECO:0000256" key="4">
    <source>
        <dbReference type="ARBA" id="ARBA00010617"/>
    </source>
</evidence>
<dbReference type="AlphaFoldDB" id="A0AAD7BFA4"/>
<reference evidence="14" key="1">
    <citation type="submission" date="2023-03" db="EMBL/GenBank/DDBJ databases">
        <title>Massive genome expansion in bonnet fungi (Mycena s.s.) driven by repeated elements and novel gene families across ecological guilds.</title>
        <authorList>
            <consortium name="Lawrence Berkeley National Laboratory"/>
            <person name="Harder C.B."/>
            <person name="Miyauchi S."/>
            <person name="Viragh M."/>
            <person name="Kuo A."/>
            <person name="Thoen E."/>
            <person name="Andreopoulos B."/>
            <person name="Lu D."/>
            <person name="Skrede I."/>
            <person name="Drula E."/>
            <person name="Henrissat B."/>
            <person name="Morin E."/>
            <person name="Kohler A."/>
            <person name="Barry K."/>
            <person name="LaButti K."/>
            <person name="Morin E."/>
            <person name="Salamov A."/>
            <person name="Lipzen A."/>
            <person name="Mereny Z."/>
            <person name="Hegedus B."/>
            <person name="Baldrian P."/>
            <person name="Stursova M."/>
            <person name="Weitz H."/>
            <person name="Taylor A."/>
            <person name="Grigoriev I.V."/>
            <person name="Nagy L.G."/>
            <person name="Martin F."/>
            <person name="Kauserud H."/>
        </authorList>
    </citation>
    <scope>NUCLEOTIDE SEQUENCE</scope>
    <source>
        <strain evidence="14">9284</strain>
    </source>
</reference>
<comment type="pathway">
    <text evidence="3">Secondary metabolite biosynthesis; terpenoid biosynthesis.</text>
</comment>
<dbReference type="Proteomes" id="UP001221142">
    <property type="component" value="Unassembled WGS sequence"/>
</dbReference>
<dbReference type="PANTHER" id="PTHR24305:SF166">
    <property type="entry name" value="CYTOCHROME P450 12A4, MITOCHONDRIAL-RELATED"/>
    <property type="match status" value="1"/>
</dbReference>
<evidence type="ECO:0000256" key="3">
    <source>
        <dbReference type="ARBA" id="ARBA00004721"/>
    </source>
</evidence>
<evidence type="ECO:0000256" key="6">
    <source>
        <dbReference type="ARBA" id="ARBA00022692"/>
    </source>
</evidence>
<keyword evidence="9" id="KW-0560">Oxidoreductase</keyword>
<dbReference type="InterPro" id="IPR002403">
    <property type="entry name" value="Cyt_P450_E_grp-IV"/>
</dbReference>
<evidence type="ECO:0000313" key="15">
    <source>
        <dbReference type="Proteomes" id="UP001221142"/>
    </source>
</evidence>
<comment type="subcellular location">
    <subcellularLocation>
        <location evidence="2">Membrane</location>
    </subcellularLocation>
</comment>
<keyword evidence="5 13" id="KW-0349">Heme</keyword>
<comment type="cofactor">
    <cofactor evidence="1 13">
        <name>heme</name>
        <dbReference type="ChEBI" id="CHEBI:30413"/>
    </cofactor>
</comment>
<evidence type="ECO:0000256" key="2">
    <source>
        <dbReference type="ARBA" id="ARBA00004370"/>
    </source>
</evidence>
<evidence type="ECO:0000256" key="8">
    <source>
        <dbReference type="ARBA" id="ARBA00022989"/>
    </source>
</evidence>
<evidence type="ECO:0000256" key="10">
    <source>
        <dbReference type="ARBA" id="ARBA00023004"/>
    </source>
</evidence>
<keyword evidence="12" id="KW-0472">Membrane</keyword>
<keyword evidence="15" id="KW-1185">Reference proteome</keyword>
<evidence type="ECO:0000256" key="5">
    <source>
        <dbReference type="ARBA" id="ARBA00022617"/>
    </source>
</evidence>
<dbReference type="GO" id="GO:0004497">
    <property type="term" value="F:monooxygenase activity"/>
    <property type="evidence" value="ECO:0007669"/>
    <property type="project" value="UniProtKB-KW"/>
</dbReference>
<keyword evidence="11" id="KW-0503">Monooxygenase</keyword>
<dbReference type="GO" id="GO:0005506">
    <property type="term" value="F:iron ion binding"/>
    <property type="evidence" value="ECO:0007669"/>
    <property type="project" value="InterPro"/>
</dbReference>
<dbReference type="Pfam" id="PF00067">
    <property type="entry name" value="p450"/>
    <property type="match status" value="1"/>
</dbReference>
<evidence type="ECO:0000256" key="11">
    <source>
        <dbReference type="ARBA" id="ARBA00023033"/>
    </source>
</evidence>
<sequence length="534" mass="58496">MPSFSSNSSLAIAASGAALITYLLHRSLSVRVLDAIPGPDSPSWLYGHEWDIYRAQAGELWNQWIARWGTVVKYKNAFFNGYSILVADPLAIKALLIDGPDGFAVHKPPFNRQTNERLLGRGVIWAEEDGHRKQRRLLSPAFSTKSIDAVSPAFYKIAEEVKSAWSSLPQSSSGEILVNVAEFMSRAALDVIGYAGFQYQFNAVSSATAEAVAITDGLSAALGAPPSFRIFLALALAKSFPWFFNHAPLPAIRSQKESKASIDTVAFKLLSDVNSNATEQNKTSILSILLEDQKKGGGLSDREIVDNVATMITAGHETTGITLSLILYELSRDQDLQNRLREELTGDGAISFEGLQNGKAPILDAIIKEVLRFYPANTRIIRRADRDFVVPLSQPLETKEGPQDRFIIPAGTDIVFPLAAINRLESVWGPDAHLFRAERWLEPGGIPDTVNALPAGYDHIFTFVAGPRACLGMRFAVSEMRVIISELVSTFTFRPADDSGVPLDIVSPAQIMIRAQDPRRGIYGVPLRVGFVNQ</sequence>
<dbReference type="PANTHER" id="PTHR24305">
    <property type="entry name" value="CYTOCHROME P450"/>
    <property type="match status" value="1"/>
</dbReference>
<evidence type="ECO:0000256" key="12">
    <source>
        <dbReference type="ARBA" id="ARBA00023136"/>
    </source>
</evidence>
<dbReference type="Gene3D" id="1.10.630.10">
    <property type="entry name" value="Cytochrome P450"/>
    <property type="match status" value="1"/>
</dbReference>
<protein>
    <submittedName>
        <fullName evidence="14">Cytochrome P450</fullName>
    </submittedName>
</protein>
<dbReference type="InterPro" id="IPR050121">
    <property type="entry name" value="Cytochrome_P450_monoxygenase"/>
</dbReference>
<dbReference type="PRINTS" id="PR00465">
    <property type="entry name" value="EP450IV"/>
</dbReference>
<keyword evidence="8" id="KW-1133">Transmembrane helix</keyword>
<dbReference type="GO" id="GO:0016705">
    <property type="term" value="F:oxidoreductase activity, acting on paired donors, with incorporation or reduction of molecular oxygen"/>
    <property type="evidence" value="ECO:0007669"/>
    <property type="project" value="InterPro"/>
</dbReference>
<dbReference type="EMBL" id="JARKIF010000018">
    <property type="protein sequence ID" value="KAJ7619381.1"/>
    <property type="molecule type" value="Genomic_DNA"/>
</dbReference>
<dbReference type="GO" id="GO:0020037">
    <property type="term" value="F:heme binding"/>
    <property type="evidence" value="ECO:0007669"/>
    <property type="project" value="InterPro"/>
</dbReference>
<accession>A0AAD7BFA4</accession>
<dbReference type="InterPro" id="IPR001128">
    <property type="entry name" value="Cyt_P450"/>
</dbReference>
<comment type="similarity">
    <text evidence="4">Belongs to the cytochrome P450 family.</text>
</comment>
<organism evidence="14 15">
    <name type="scientific">Roridomyces roridus</name>
    <dbReference type="NCBI Taxonomy" id="1738132"/>
    <lineage>
        <taxon>Eukaryota</taxon>
        <taxon>Fungi</taxon>
        <taxon>Dikarya</taxon>
        <taxon>Basidiomycota</taxon>
        <taxon>Agaricomycotina</taxon>
        <taxon>Agaricomycetes</taxon>
        <taxon>Agaricomycetidae</taxon>
        <taxon>Agaricales</taxon>
        <taxon>Marasmiineae</taxon>
        <taxon>Mycenaceae</taxon>
        <taxon>Roridomyces</taxon>
    </lineage>
</organism>
<name>A0AAD7BFA4_9AGAR</name>
<proteinExistence type="inferred from homology"/>
<keyword evidence="7 13" id="KW-0479">Metal-binding</keyword>
<evidence type="ECO:0000256" key="1">
    <source>
        <dbReference type="ARBA" id="ARBA00001971"/>
    </source>
</evidence>
<dbReference type="SUPFAM" id="SSF48264">
    <property type="entry name" value="Cytochrome P450"/>
    <property type="match status" value="1"/>
</dbReference>
<evidence type="ECO:0000256" key="9">
    <source>
        <dbReference type="ARBA" id="ARBA00023002"/>
    </source>
</evidence>
<dbReference type="GO" id="GO:0016020">
    <property type="term" value="C:membrane"/>
    <property type="evidence" value="ECO:0007669"/>
    <property type="project" value="UniProtKB-SubCell"/>
</dbReference>
<evidence type="ECO:0000313" key="14">
    <source>
        <dbReference type="EMBL" id="KAJ7619381.1"/>
    </source>
</evidence>
<dbReference type="PRINTS" id="PR00385">
    <property type="entry name" value="P450"/>
</dbReference>
<evidence type="ECO:0000256" key="13">
    <source>
        <dbReference type="PIRSR" id="PIRSR602403-1"/>
    </source>
</evidence>
<dbReference type="InterPro" id="IPR036396">
    <property type="entry name" value="Cyt_P450_sf"/>
</dbReference>
<gene>
    <name evidence="14" type="ORF">FB45DRAFT_930605</name>
</gene>
<feature type="binding site" description="axial binding residue" evidence="13">
    <location>
        <position position="470"/>
    </location>
    <ligand>
        <name>heme</name>
        <dbReference type="ChEBI" id="CHEBI:30413"/>
    </ligand>
    <ligandPart>
        <name>Fe</name>
        <dbReference type="ChEBI" id="CHEBI:18248"/>
    </ligandPart>
</feature>
<keyword evidence="6" id="KW-0812">Transmembrane</keyword>
<keyword evidence="10 13" id="KW-0408">Iron</keyword>
<comment type="caution">
    <text evidence="14">The sequence shown here is derived from an EMBL/GenBank/DDBJ whole genome shotgun (WGS) entry which is preliminary data.</text>
</comment>
<evidence type="ECO:0000256" key="7">
    <source>
        <dbReference type="ARBA" id="ARBA00022723"/>
    </source>
</evidence>